<dbReference type="SUPFAM" id="SSF51430">
    <property type="entry name" value="NAD(P)-linked oxidoreductase"/>
    <property type="match status" value="1"/>
</dbReference>
<dbReference type="InterPro" id="IPR020471">
    <property type="entry name" value="AKR"/>
</dbReference>
<dbReference type="InterPro" id="IPR036812">
    <property type="entry name" value="NAD(P)_OxRdtase_dom_sf"/>
</dbReference>
<dbReference type="EMBL" id="JBHLTM010000075">
    <property type="protein sequence ID" value="MFC0686654.1"/>
    <property type="molecule type" value="Genomic_DNA"/>
</dbReference>
<dbReference type="PANTHER" id="PTHR43364:SF1">
    <property type="entry name" value="OXIDOREDUCTASE YDHF"/>
    <property type="match status" value="1"/>
</dbReference>
<gene>
    <name evidence="2" type="ORF">ACFFF8_18875</name>
</gene>
<dbReference type="InterPro" id="IPR050523">
    <property type="entry name" value="AKR_Detox_Biosynth"/>
</dbReference>
<dbReference type="GO" id="GO:0016491">
    <property type="term" value="F:oxidoreductase activity"/>
    <property type="evidence" value="ECO:0007669"/>
    <property type="project" value="UniProtKB-KW"/>
</dbReference>
<dbReference type="Proteomes" id="UP001589858">
    <property type="component" value="Unassembled WGS sequence"/>
</dbReference>
<dbReference type="Gene3D" id="3.20.20.100">
    <property type="entry name" value="NADP-dependent oxidoreductase domain"/>
    <property type="match status" value="1"/>
</dbReference>
<dbReference type="PANTHER" id="PTHR43364">
    <property type="entry name" value="NADH-SPECIFIC METHYLGLYOXAL REDUCTASE-RELATED"/>
    <property type="match status" value="1"/>
</dbReference>
<keyword evidence="2" id="KW-0560">Oxidoreductase</keyword>
<reference evidence="2 3" key="1">
    <citation type="submission" date="2024-09" db="EMBL/GenBank/DDBJ databases">
        <authorList>
            <person name="Sun Q."/>
            <person name="Mori K."/>
        </authorList>
    </citation>
    <scope>NUCLEOTIDE SEQUENCE [LARGE SCALE GENOMIC DNA]</scope>
    <source>
        <strain evidence="2 3">CICC 11035S</strain>
    </source>
</reference>
<name>A0ABV6SBR9_9SPHN</name>
<evidence type="ECO:0000313" key="2">
    <source>
        <dbReference type="EMBL" id="MFC0686654.1"/>
    </source>
</evidence>
<keyword evidence="3" id="KW-1185">Reference proteome</keyword>
<comment type="caution">
    <text evidence="2">The sequence shown here is derived from an EMBL/GenBank/DDBJ whole genome shotgun (WGS) entry which is preliminary data.</text>
</comment>
<organism evidence="2 3">
    <name type="scientific">Novosphingobium clariflavum</name>
    <dbReference type="NCBI Taxonomy" id="2029884"/>
    <lineage>
        <taxon>Bacteria</taxon>
        <taxon>Pseudomonadati</taxon>
        <taxon>Pseudomonadota</taxon>
        <taxon>Alphaproteobacteria</taxon>
        <taxon>Sphingomonadales</taxon>
        <taxon>Sphingomonadaceae</taxon>
        <taxon>Novosphingobium</taxon>
    </lineage>
</organism>
<protein>
    <submittedName>
        <fullName evidence="2">Aldo/keto reductase family oxidoreductase</fullName>
        <ecNumber evidence="2">1.-.-.-</ecNumber>
    </submittedName>
</protein>
<dbReference type="InterPro" id="IPR023210">
    <property type="entry name" value="NADP_OxRdtase_dom"/>
</dbReference>
<dbReference type="Pfam" id="PF00248">
    <property type="entry name" value="Aldo_ket_red"/>
    <property type="match status" value="1"/>
</dbReference>
<dbReference type="RefSeq" id="WP_267218459.1">
    <property type="nucleotide sequence ID" value="NZ_JAPCWC010000001.1"/>
</dbReference>
<accession>A0ABV6SBR9</accession>
<proteinExistence type="predicted"/>
<evidence type="ECO:0000259" key="1">
    <source>
        <dbReference type="Pfam" id="PF00248"/>
    </source>
</evidence>
<sequence>MTLPLPTHSVPLGKSGISVFPIAWGMWRLARADGEDDIGAIVARIEAALEAGITLFDTADIYGCDAALGFGGAERLLGKALAGRPDLRQRMVIATKGGIVPGVPYDSSPDYLHKALDASLERLGLPAVELYQIHRRDCLAHPRDVADTLAAMVESGKVRAIGVSNYSPAEFAALQAFLPFPIVSTQPEFSAMHYAPLYDGTLDQAMAHDAAVLAWSPLGGGRLVSAWRDPVAKLLVAQGERYGTDTAAAALSWLMAHPSRPIPIVGTQTPERILSSRDALKVQWTASEWYKVLETARGERLP</sequence>
<dbReference type="PRINTS" id="PR00069">
    <property type="entry name" value="ALDKETRDTASE"/>
</dbReference>
<dbReference type="InterPro" id="IPR018170">
    <property type="entry name" value="Aldo/ket_reductase_CS"/>
</dbReference>
<evidence type="ECO:0000313" key="3">
    <source>
        <dbReference type="Proteomes" id="UP001589858"/>
    </source>
</evidence>
<feature type="domain" description="NADP-dependent oxidoreductase" evidence="1">
    <location>
        <begin position="22"/>
        <end position="291"/>
    </location>
</feature>
<dbReference type="PROSITE" id="PS00062">
    <property type="entry name" value="ALDOKETO_REDUCTASE_2"/>
    <property type="match status" value="1"/>
</dbReference>
<dbReference type="EC" id="1.-.-.-" evidence="2"/>